<dbReference type="RefSeq" id="WP_187257009.1">
    <property type="nucleotide sequence ID" value="NZ_JBHULF010000007.1"/>
</dbReference>
<keyword evidence="6" id="KW-1185">Reference proteome</keyword>
<dbReference type="InterPro" id="IPR042092">
    <property type="entry name" value="PsdUridine_s_RsuA/RluB/E/F_cat"/>
</dbReference>
<accession>A0ABR7M9H6</accession>
<feature type="domain" description="Pseudouridine synthase RsuA/RluA-like" evidence="4">
    <location>
        <begin position="11"/>
        <end position="161"/>
    </location>
</feature>
<dbReference type="PANTHER" id="PTHR47683">
    <property type="entry name" value="PSEUDOURIDINE SYNTHASE FAMILY PROTEIN-RELATED"/>
    <property type="match status" value="1"/>
</dbReference>
<evidence type="ECO:0000313" key="5">
    <source>
        <dbReference type="EMBL" id="MBC6491685.1"/>
    </source>
</evidence>
<dbReference type="PANTHER" id="PTHR47683:SF2">
    <property type="entry name" value="RNA-BINDING S4 DOMAIN-CONTAINING PROTEIN"/>
    <property type="match status" value="1"/>
</dbReference>
<dbReference type="SUPFAM" id="SSF55120">
    <property type="entry name" value="Pseudouridine synthase"/>
    <property type="match status" value="1"/>
</dbReference>
<sequence length="210" mass="23749">MESNPILPHRYFVLNKPYGMVSQFVSPDNVQLLSDLEFSFPEGTHAIGRLDGDSEGLLLLTTNKKITRLLFQGEVMHNRTYLVQVREVISEATIEKMRAGLEIKGKGGGFYNTRPCQVKRVEKPADLFDPAGGYILHPSIRNSWITITLTEGKFRQVRKMCYESGHKVLRLIRISIEDLELGDLLPGQLKELSEADFFSLLKLPTEQVTG</sequence>
<dbReference type="InterPro" id="IPR006145">
    <property type="entry name" value="PsdUridine_synth_RsuA/RluA"/>
</dbReference>
<dbReference type="Gene3D" id="3.30.70.580">
    <property type="entry name" value="Pseudouridine synthase I, catalytic domain, N-terminal subdomain"/>
    <property type="match status" value="1"/>
</dbReference>
<dbReference type="Pfam" id="PF00849">
    <property type="entry name" value="PseudoU_synth_2"/>
    <property type="match status" value="1"/>
</dbReference>
<comment type="similarity">
    <text evidence="1 3">Belongs to the pseudouridine synthase RsuA family.</text>
</comment>
<dbReference type="EMBL" id="MBUA01000023">
    <property type="protein sequence ID" value="MBC6491685.1"/>
    <property type="molecule type" value="Genomic_DNA"/>
</dbReference>
<name>A0ABR7M9H6_9BACT</name>
<dbReference type="InterPro" id="IPR000748">
    <property type="entry name" value="PsdUridine_synth_RsuA/RluB/E/F"/>
</dbReference>
<evidence type="ECO:0000313" key="6">
    <source>
        <dbReference type="Proteomes" id="UP000765802"/>
    </source>
</evidence>
<evidence type="ECO:0000259" key="4">
    <source>
        <dbReference type="Pfam" id="PF00849"/>
    </source>
</evidence>
<dbReference type="InterPro" id="IPR020103">
    <property type="entry name" value="PsdUridine_synth_cat_dom_sf"/>
</dbReference>
<evidence type="ECO:0000256" key="1">
    <source>
        <dbReference type="ARBA" id="ARBA00008348"/>
    </source>
</evidence>
<dbReference type="InterPro" id="IPR018496">
    <property type="entry name" value="PsdUridine_synth_RsuA/RluB_CS"/>
</dbReference>
<dbReference type="Gene3D" id="3.30.70.1560">
    <property type="entry name" value="Alpha-L RNA-binding motif"/>
    <property type="match status" value="1"/>
</dbReference>
<dbReference type="EC" id="5.4.99.-" evidence="3"/>
<protein>
    <recommendedName>
        <fullName evidence="3">Pseudouridine synthase</fullName>
        <ecNumber evidence="3">5.4.99.-</ecNumber>
    </recommendedName>
</protein>
<gene>
    <name evidence="5" type="ORF">BC349_11540</name>
</gene>
<evidence type="ECO:0000256" key="3">
    <source>
        <dbReference type="RuleBase" id="RU003887"/>
    </source>
</evidence>
<reference evidence="5 6" key="1">
    <citation type="submission" date="2016-07" db="EMBL/GenBank/DDBJ databases">
        <title>Genome analysis of Flavihumibacter stibioxidans YS-17.</title>
        <authorList>
            <person name="Shi K."/>
            <person name="Han Y."/>
            <person name="Wang G."/>
        </authorList>
    </citation>
    <scope>NUCLEOTIDE SEQUENCE [LARGE SCALE GENOMIC DNA]</scope>
    <source>
        <strain evidence="5 6">YS-17</strain>
    </source>
</reference>
<dbReference type="NCBIfam" id="TIGR00093">
    <property type="entry name" value="pseudouridine synthase"/>
    <property type="match status" value="1"/>
</dbReference>
<keyword evidence="2 3" id="KW-0413">Isomerase</keyword>
<organism evidence="5 6">
    <name type="scientific">Flavihumibacter stibioxidans</name>
    <dbReference type="NCBI Taxonomy" id="1834163"/>
    <lineage>
        <taxon>Bacteria</taxon>
        <taxon>Pseudomonadati</taxon>
        <taxon>Bacteroidota</taxon>
        <taxon>Chitinophagia</taxon>
        <taxon>Chitinophagales</taxon>
        <taxon>Chitinophagaceae</taxon>
        <taxon>Flavihumibacter</taxon>
    </lineage>
</organism>
<comment type="caution">
    <text evidence="5">The sequence shown here is derived from an EMBL/GenBank/DDBJ whole genome shotgun (WGS) entry which is preliminary data.</text>
</comment>
<dbReference type="Proteomes" id="UP000765802">
    <property type="component" value="Unassembled WGS sequence"/>
</dbReference>
<dbReference type="PROSITE" id="PS01149">
    <property type="entry name" value="PSI_RSU"/>
    <property type="match status" value="1"/>
</dbReference>
<evidence type="ECO:0000256" key="2">
    <source>
        <dbReference type="ARBA" id="ARBA00023235"/>
    </source>
</evidence>
<dbReference type="InterPro" id="IPR050343">
    <property type="entry name" value="RsuA_PseudoU_synthase"/>
</dbReference>
<proteinExistence type="inferred from homology"/>
<dbReference type="InterPro" id="IPR020094">
    <property type="entry name" value="TruA/RsuA/RluB/E/F_N"/>
</dbReference>